<dbReference type="GO" id="GO:0004650">
    <property type="term" value="F:polygalacturonase activity"/>
    <property type="evidence" value="ECO:0007669"/>
    <property type="project" value="InterPro"/>
</dbReference>
<dbReference type="PANTHER" id="PTHR33928:SF2">
    <property type="entry name" value="PECTATE LYASE SUPERFAMILY PROTEIN DOMAIN-CONTAINING PROTEIN-RELATED"/>
    <property type="match status" value="1"/>
</dbReference>
<dbReference type="InterPro" id="IPR011050">
    <property type="entry name" value="Pectin_lyase_fold/virulence"/>
</dbReference>
<dbReference type="SUPFAM" id="SSF51126">
    <property type="entry name" value="Pectin lyase-like"/>
    <property type="match status" value="1"/>
</dbReference>
<protein>
    <submittedName>
        <fullName evidence="4">Uncharacterized protein</fullName>
    </submittedName>
</protein>
<dbReference type="Proteomes" id="UP001159364">
    <property type="component" value="Linkage Group LG07"/>
</dbReference>
<comment type="subcellular location">
    <subcellularLocation>
        <location evidence="1">Secreted</location>
        <location evidence="1">Cell wall</location>
    </subcellularLocation>
</comment>
<keyword evidence="2" id="KW-0964">Secreted</keyword>
<dbReference type="InterPro" id="IPR039279">
    <property type="entry name" value="QRT3-like"/>
</dbReference>
<evidence type="ECO:0000256" key="2">
    <source>
        <dbReference type="ARBA" id="ARBA00022512"/>
    </source>
</evidence>
<dbReference type="AlphaFoldDB" id="A0AAV8SWY0"/>
<keyword evidence="2" id="KW-0134">Cell wall</keyword>
<proteinExistence type="predicted"/>
<feature type="chain" id="PRO_5043798796" evidence="3">
    <location>
        <begin position="23"/>
        <end position="476"/>
    </location>
</feature>
<sequence length="476" mass="52017">MDFIKLTTCSLLLTLFVQQACSVSSQEKMHGFLTRLENRKLADVPIANSDVAVKQSGKVFYPIGYGADPTGVKDSGEALTNLLNDAFQAQQGHELMAGVKDLGGVIVDLQGGNYRTCKPLRLPASGGGNLVIKGGTLRASDKFPMDRYLIELLSPDKNGVVYEGITFRDVLFDSGYHGGGLMIVNSARIRITDCLFIHFTSQGILVKGGHEVYISDSFLGQKPNVGGDPDERHFTGTAIELHSNDNAITDVAIFSAAIGVLLYGQANILTNVHTYNKATYWGGVGIFVKKGASVTRISNCYLDYNNLYLEDPNQVHCTNGFFLGGGRVLLKAIEGKITGLNVLSNMFSGWGTNDWPEIIQVDGTFNHIDQVVIDHNNVNGMTYKSTVGKLTVSSYGTKWIADFSRFLVFPNRINHLQYSIYVKEKPEGFFQHAVTNVTNNVVVVETDKPISASVSVFVDQFSMLGESNFLSSCKED</sequence>
<name>A0AAV8SWY0_9ROSI</name>
<evidence type="ECO:0000256" key="1">
    <source>
        <dbReference type="ARBA" id="ARBA00004191"/>
    </source>
</evidence>
<comment type="caution">
    <text evidence="4">The sequence shown here is derived from an EMBL/GenBank/DDBJ whole genome shotgun (WGS) entry which is preliminary data.</text>
</comment>
<evidence type="ECO:0000256" key="3">
    <source>
        <dbReference type="SAM" id="SignalP"/>
    </source>
</evidence>
<evidence type="ECO:0000313" key="5">
    <source>
        <dbReference type="Proteomes" id="UP001159364"/>
    </source>
</evidence>
<keyword evidence="5" id="KW-1185">Reference proteome</keyword>
<dbReference type="EMBL" id="JAIWQS010000007">
    <property type="protein sequence ID" value="KAJ8758641.1"/>
    <property type="molecule type" value="Genomic_DNA"/>
</dbReference>
<dbReference type="Gene3D" id="2.160.20.10">
    <property type="entry name" value="Single-stranded right-handed beta-helix, Pectin lyase-like"/>
    <property type="match status" value="1"/>
</dbReference>
<feature type="signal peptide" evidence="3">
    <location>
        <begin position="1"/>
        <end position="22"/>
    </location>
</feature>
<gene>
    <name evidence="4" type="ORF">K2173_000362</name>
</gene>
<dbReference type="PANTHER" id="PTHR33928">
    <property type="entry name" value="POLYGALACTURONASE QRT3"/>
    <property type="match status" value="1"/>
</dbReference>
<accession>A0AAV8SWY0</accession>
<keyword evidence="3" id="KW-0732">Signal</keyword>
<dbReference type="InterPro" id="IPR012334">
    <property type="entry name" value="Pectin_lyas_fold"/>
</dbReference>
<organism evidence="4 5">
    <name type="scientific">Erythroxylum novogranatense</name>
    <dbReference type="NCBI Taxonomy" id="1862640"/>
    <lineage>
        <taxon>Eukaryota</taxon>
        <taxon>Viridiplantae</taxon>
        <taxon>Streptophyta</taxon>
        <taxon>Embryophyta</taxon>
        <taxon>Tracheophyta</taxon>
        <taxon>Spermatophyta</taxon>
        <taxon>Magnoliopsida</taxon>
        <taxon>eudicotyledons</taxon>
        <taxon>Gunneridae</taxon>
        <taxon>Pentapetalae</taxon>
        <taxon>rosids</taxon>
        <taxon>fabids</taxon>
        <taxon>Malpighiales</taxon>
        <taxon>Erythroxylaceae</taxon>
        <taxon>Erythroxylum</taxon>
    </lineage>
</organism>
<evidence type="ECO:0000313" key="4">
    <source>
        <dbReference type="EMBL" id="KAJ8758641.1"/>
    </source>
</evidence>
<reference evidence="4 5" key="1">
    <citation type="submission" date="2021-09" db="EMBL/GenBank/DDBJ databases">
        <title>Genomic insights and catalytic innovation underlie evolution of tropane alkaloids biosynthesis.</title>
        <authorList>
            <person name="Wang Y.-J."/>
            <person name="Tian T."/>
            <person name="Huang J.-P."/>
            <person name="Huang S.-X."/>
        </authorList>
    </citation>
    <scope>NUCLEOTIDE SEQUENCE [LARGE SCALE GENOMIC DNA]</scope>
    <source>
        <strain evidence="4">KIB-2018</strain>
        <tissue evidence="4">Leaf</tissue>
    </source>
</reference>